<protein>
    <recommendedName>
        <fullName evidence="4">Proteinase inhibitor I42 chagasin domain-containing protein</fullName>
    </recommendedName>
</protein>
<keyword evidence="3" id="KW-1185">Reference proteome</keyword>
<gene>
    <name evidence="2" type="ORF">IOE58_03655</name>
</gene>
<evidence type="ECO:0000256" key="1">
    <source>
        <dbReference type="SAM" id="MobiDB-lite"/>
    </source>
</evidence>
<comment type="caution">
    <text evidence="2">The sequence shown here is derived from an EMBL/GenBank/DDBJ whole genome shotgun (WGS) entry which is preliminary data.</text>
</comment>
<proteinExistence type="predicted"/>
<evidence type="ECO:0000313" key="2">
    <source>
        <dbReference type="EMBL" id="MBE9403323.1"/>
    </source>
</evidence>
<evidence type="ECO:0000313" key="3">
    <source>
        <dbReference type="Proteomes" id="UP000644727"/>
    </source>
</evidence>
<name>A0ABR9VZK9_9MICO</name>
<feature type="compositionally biased region" description="Pro residues" evidence="1">
    <location>
        <begin position="22"/>
        <end position="38"/>
    </location>
</feature>
<reference evidence="2 3" key="1">
    <citation type="submission" date="2020-10" db="EMBL/GenBank/DDBJ databases">
        <title>Draft genome and description of Brachybacterium epidermidis sp nov.</title>
        <authorList>
            <person name="Boxberger M."/>
            <person name="La Scola B."/>
        </authorList>
    </citation>
    <scope>NUCLEOTIDE SEQUENCE [LARGE SCALE GENOMIC DNA]</scope>
    <source>
        <strain evidence="2 3">Marseille-Q2903</strain>
    </source>
</reference>
<organism evidence="2 3">
    <name type="scientific">Brachybacterium epidermidis</name>
    <dbReference type="NCBI Taxonomy" id="2781983"/>
    <lineage>
        <taxon>Bacteria</taxon>
        <taxon>Bacillati</taxon>
        <taxon>Actinomycetota</taxon>
        <taxon>Actinomycetes</taxon>
        <taxon>Micrococcales</taxon>
        <taxon>Dermabacteraceae</taxon>
        <taxon>Brachybacterium</taxon>
    </lineage>
</organism>
<dbReference type="EMBL" id="JADEYR010000002">
    <property type="protein sequence ID" value="MBE9403323.1"/>
    <property type="molecule type" value="Genomic_DNA"/>
</dbReference>
<accession>A0ABR9VZK9</accession>
<evidence type="ECO:0008006" key="4">
    <source>
        <dbReference type="Google" id="ProtNLM"/>
    </source>
</evidence>
<sequence length="159" mass="16282">MAGACLLLTSCGLDLGGLGPGTPSPSEPPSSSDPPVEPPTLSSELLPEGTQQLEIEVGETAQIYWGGSSTSVGDNWGVLSVEPEGVAEAGFVSGDSVLGFEDWEDTSTGGDGPTALEVTGIAPGTTTIRVQYCFREELAEDCDPGSEDGYPTDVTVTVR</sequence>
<dbReference type="RefSeq" id="WP_193865068.1">
    <property type="nucleotide sequence ID" value="NZ_JADEYR010000002.1"/>
</dbReference>
<dbReference type="Proteomes" id="UP000644727">
    <property type="component" value="Unassembled WGS sequence"/>
</dbReference>
<feature type="region of interest" description="Disordered" evidence="1">
    <location>
        <begin position="16"/>
        <end position="45"/>
    </location>
</feature>